<name>A0ABZ2CYH4_9BACI</name>
<dbReference type="RefSeq" id="WP_095317483.1">
    <property type="nucleotide sequence ID" value="NZ_CP144921.1"/>
</dbReference>
<evidence type="ECO:0008006" key="3">
    <source>
        <dbReference type="Google" id="ProtNLM"/>
    </source>
</evidence>
<organism evidence="1 2">
    <name type="scientific">Shouchella rhizosphaerae</name>
    <dbReference type="NCBI Taxonomy" id="866786"/>
    <lineage>
        <taxon>Bacteria</taxon>
        <taxon>Bacillati</taxon>
        <taxon>Bacillota</taxon>
        <taxon>Bacilli</taxon>
        <taxon>Bacillales</taxon>
        <taxon>Bacillaceae</taxon>
        <taxon>Shouchella</taxon>
    </lineage>
</organism>
<gene>
    <name evidence="1" type="ORF">V5G21_10630</name>
</gene>
<accession>A0ABZ2CYH4</accession>
<protein>
    <recommendedName>
        <fullName evidence="3">Apea-like HEPN domain-containing protein</fullName>
    </recommendedName>
</protein>
<keyword evidence="2" id="KW-1185">Reference proteome</keyword>
<evidence type="ECO:0000313" key="1">
    <source>
        <dbReference type="EMBL" id="WWA32201.1"/>
    </source>
</evidence>
<evidence type="ECO:0000313" key="2">
    <source>
        <dbReference type="Proteomes" id="UP001341136"/>
    </source>
</evidence>
<dbReference type="Proteomes" id="UP001341136">
    <property type="component" value="Chromosome"/>
</dbReference>
<dbReference type="EMBL" id="CP144921">
    <property type="protein sequence ID" value="WWA32201.1"/>
    <property type="molecule type" value="Genomic_DNA"/>
</dbReference>
<reference evidence="1 2" key="1">
    <citation type="submission" date="2024-01" db="EMBL/GenBank/DDBJ databases">
        <title>Culturomics analysis of mouse respiratory tract.</title>
        <authorList>
            <person name="Phillips A.M."/>
            <person name="Collette N.M."/>
            <person name="Mageeney C.M."/>
            <person name="Sinha A."/>
            <person name="Hern K.E."/>
            <person name="Arkin A.P."/>
            <person name="Williams K.P."/>
            <person name="Branda S."/>
        </authorList>
    </citation>
    <scope>NUCLEOTIDE SEQUENCE [LARGE SCALE GENOMIC DNA]</scope>
    <source>
        <strain evidence="1 2">CP20</strain>
    </source>
</reference>
<proteinExistence type="predicted"/>
<sequence>MAKWKLYWVESDGYEDCFVVAKNSRSARSVEANMNGFHISDTKATRIIDIPDEYEEKADQKFRKWSKVHAPEQATNHDLHQWPWYSDKWLLEELGAQFRILEEEEQTLLRDVVYARKVNGECYTYNIGAKAIAEKNEWLPHYNNYDEEPRIDITEQLFTAIGMALVQCQEIEYLFSKSFIFAISEKQQKKYKTFNDFFKGWEKKTLGGLIYAMQEAFEIDTEIKNALTLFLDMRNQLVHGVTITPRYDINTDWGQRELVAFLDLFLSLCSPIKDIAASCFEISIEIGNRYLLEESDEKVPLKNSDELLGLFINCFKLEESEVGEIER</sequence>